<dbReference type="PaxDb" id="55529-EKX35939"/>
<dbReference type="HOGENOM" id="CLU_2042527_0_0_1"/>
<name>L1IJ45_GUITC</name>
<dbReference type="Proteomes" id="UP000011087">
    <property type="component" value="Unassembled WGS sequence"/>
</dbReference>
<proteinExistence type="predicted"/>
<dbReference type="KEGG" id="gtt:GUITHDRAFT_155348"/>
<gene>
    <name evidence="1" type="ORF">GUITHDRAFT_155348</name>
</gene>
<reference evidence="3" key="2">
    <citation type="submission" date="2012-11" db="EMBL/GenBank/DDBJ databases">
        <authorList>
            <person name="Kuo A."/>
            <person name="Curtis B.A."/>
            <person name="Tanifuji G."/>
            <person name="Burki F."/>
            <person name="Gruber A."/>
            <person name="Irimia M."/>
            <person name="Maruyama S."/>
            <person name="Arias M.C."/>
            <person name="Ball S.G."/>
            <person name="Gile G.H."/>
            <person name="Hirakawa Y."/>
            <person name="Hopkins J.F."/>
            <person name="Rensing S.A."/>
            <person name="Schmutz J."/>
            <person name="Symeonidi A."/>
            <person name="Elias M."/>
            <person name="Eveleigh R.J."/>
            <person name="Herman E.K."/>
            <person name="Klute M.J."/>
            <person name="Nakayama T."/>
            <person name="Obornik M."/>
            <person name="Reyes-Prieto A."/>
            <person name="Armbrust E.V."/>
            <person name="Aves S.J."/>
            <person name="Beiko R.G."/>
            <person name="Coutinho P."/>
            <person name="Dacks J.B."/>
            <person name="Durnford D.G."/>
            <person name="Fast N.M."/>
            <person name="Green B.R."/>
            <person name="Grisdale C."/>
            <person name="Hempe F."/>
            <person name="Henrissat B."/>
            <person name="Hoppner M.P."/>
            <person name="Ishida K.-I."/>
            <person name="Kim E."/>
            <person name="Koreny L."/>
            <person name="Kroth P.G."/>
            <person name="Liu Y."/>
            <person name="Malik S.-B."/>
            <person name="Maier U.G."/>
            <person name="McRose D."/>
            <person name="Mock T."/>
            <person name="Neilson J.A."/>
            <person name="Onodera N.T."/>
            <person name="Poole A.M."/>
            <person name="Pritham E.J."/>
            <person name="Richards T.A."/>
            <person name="Rocap G."/>
            <person name="Roy S.W."/>
            <person name="Sarai C."/>
            <person name="Schaack S."/>
            <person name="Shirato S."/>
            <person name="Slamovits C.H."/>
            <person name="Spencer D.F."/>
            <person name="Suzuki S."/>
            <person name="Worden A.Z."/>
            <person name="Zauner S."/>
            <person name="Barry K."/>
            <person name="Bell C."/>
            <person name="Bharti A.K."/>
            <person name="Crow J.A."/>
            <person name="Grimwood J."/>
            <person name="Kramer R."/>
            <person name="Lindquist E."/>
            <person name="Lucas S."/>
            <person name="Salamov A."/>
            <person name="McFadden G.I."/>
            <person name="Lane C.E."/>
            <person name="Keeling P.J."/>
            <person name="Gray M.W."/>
            <person name="Grigoriev I.V."/>
            <person name="Archibald J.M."/>
        </authorList>
    </citation>
    <scope>NUCLEOTIDE SEQUENCE</scope>
    <source>
        <strain evidence="3">CCMP2712</strain>
    </source>
</reference>
<evidence type="ECO:0000313" key="3">
    <source>
        <dbReference type="Proteomes" id="UP000011087"/>
    </source>
</evidence>
<dbReference type="GeneID" id="17292727"/>
<sequence>MSSAFYNHIDRTVCERILQAGVGIEDEQDIDYIITLIFHKEDTRNLTGPVGEDPHRYVLQDKLIQSSKWFDAKTPSELCGGELKPPQEEVSLSKRGQQEQLYDSYSYKGSNGYWLPEVQPL</sequence>
<reference evidence="1 3" key="1">
    <citation type="journal article" date="2012" name="Nature">
        <title>Algal genomes reveal evolutionary mosaicism and the fate of nucleomorphs.</title>
        <authorList>
            <consortium name="DOE Joint Genome Institute"/>
            <person name="Curtis B.A."/>
            <person name="Tanifuji G."/>
            <person name="Burki F."/>
            <person name="Gruber A."/>
            <person name="Irimia M."/>
            <person name="Maruyama S."/>
            <person name="Arias M.C."/>
            <person name="Ball S.G."/>
            <person name="Gile G.H."/>
            <person name="Hirakawa Y."/>
            <person name="Hopkins J.F."/>
            <person name="Kuo A."/>
            <person name="Rensing S.A."/>
            <person name="Schmutz J."/>
            <person name="Symeonidi A."/>
            <person name="Elias M."/>
            <person name="Eveleigh R.J."/>
            <person name="Herman E.K."/>
            <person name="Klute M.J."/>
            <person name="Nakayama T."/>
            <person name="Obornik M."/>
            <person name="Reyes-Prieto A."/>
            <person name="Armbrust E.V."/>
            <person name="Aves S.J."/>
            <person name="Beiko R.G."/>
            <person name="Coutinho P."/>
            <person name="Dacks J.B."/>
            <person name="Durnford D.G."/>
            <person name="Fast N.M."/>
            <person name="Green B.R."/>
            <person name="Grisdale C.J."/>
            <person name="Hempel F."/>
            <person name="Henrissat B."/>
            <person name="Hoppner M.P."/>
            <person name="Ishida K."/>
            <person name="Kim E."/>
            <person name="Koreny L."/>
            <person name="Kroth P.G."/>
            <person name="Liu Y."/>
            <person name="Malik S.B."/>
            <person name="Maier U.G."/>
            <person name="McRose D."/>
            <person name="Mock T."/>
            <person name="Neilson J.A."/>
            <person name="Onodera N.T."/>
            <person name="Poole A.M."/>
            <person name="Pritham E.J."/>
            <person name="Richards T.A."/>
            <person name="Rocap G."/>
            <person name="Roy S.W."/>
            <person name="Sarai C."/>
            <person name="Schaack S."/>
            <person name="Shirato S."/>
            <person name="Slamovits C.H."/>
            <person name="Spencer D.F."/>
            <person name="Suzuki S."/>
            <person name="Worden A.Z."/>
            <person name="Zauner S."/>
            <person name="Barry K."/>
            <person name="Bell C."/>
            <person name="Bharti A.K."/>
            <person name="Crow J.A."/>
            <person name="Grimwood J."/>
            <person name="Kramer R."/>
            <person name="Lindquist E."/>
            <person name="Lucas S."/>
            <person name="Salamov A."/>
            <person name="McFadden G.I."/>
            <person name="Lane C.E."/>
            <person name="Keeling P.J."/>
            <person name="Gray M.W."/>
            <person name="Grigoriev I.V."/>
            <person name="Archibald J.M."/>
        </authorList>
    </citation>
    <scope>NUCLEOTIDE SEQUENCE</scope>
    <source>
        <strain evidence="1 3">CCMP2712</strain>
    </source>
</reference>
<dbReference type="RefSeq" id="XP_005822919.1">
    <property type="nucleotide sequence ID" value="XM_005822862.1"/>
</dbReference>
<dbReference type="EnsemblProtists" id="EKX35939">
    <property type="protein sequence ID" value="EKX35939"/>
    <property type="gene ID" value="GUITHDRAFT_155348"/>
</dbReference>
<organism evidence="1">
    <name type="scientific">Guillardia theta (strain CCMP2712)</name>
    <name type="common">Cryptophyte</name>
    <dbReference type="NCBI Taxonomy" id="905079"/>
    <lineage>
        <taxon>Eukaryota</taxon>
        <taxon>Cryptophyceae</taxon>
        <taxon>Pyrenomonadales</taxon>
        <taxon>Geminigeraceae</taxon>
        <taxon>Guillardia</taxon>
    </lineage>
</organism>
<protein>
    <submittedName>
        <fullName evidence="1 2">Uncharacterized protein</fullName>
    </submittedName>
</protein>
<accession>L1IJ45</accession>
<evidence type="ECO:0000313" key="2">
    <source>
        <dbReference type="EnsemblProtists" id="EKX35939"/>
    </source>
</evidence>
<keyword evidence="3" id="KW-1185">Reference proteome</keyword>
<evidence type="ECO:0000313" key="1">
    <source>
        <dbReference type="EMBL" id="EKX35939.1"/>
    </source>
</evidence>
<dbReference type="AlphaFoldDB" id="L1IJ45"/>
<dbReference type="EMBL" id="JH993081">
    <property type="protein sequence ID" value="EKX35939.1"/>
    <property type="molecule type" value="Genomic_DNA"/>
</dbReference>
<reference evidence="2" key="3">
    <citation type="submission" date="2016-03" db="UniProtKB">
        <authorList>
            <consortium name="EnsemblProtists"/>
        </authorList>
    </citation>
    <scope>IDENTIFICATION</scope>
</reference>